<evidence type="ECO:0000256" key="5">
    <source>
        <dbReference type="ARBA" id="ARBA00057947"/>
    </source>
</evidence>
<evidence type="ECO:0000313" key="10">
    <source>
        <dbReference type="Proteomes" id="UP000237144"/>
    </source>
</evidence>
<dbReference type="GO" id="GO:0019237">
    <property type="term" value="F:centromeric DNA binding"/>
    <property type="evidence" value="ECO:0007669"/>
    <property type="project" value="InterPro"/>
</dbReference>
<dbReference type="OrthoDB" id="1939643at2759"/>
<dbReference type="Gene3D" id="2.60.120.10">
    <property type="entry name" value="Jelly Rolls"/>
    <property type="match status" value="1"/>
</dbReference>
<comment type="subcellular location">
    <subcellularLocation>
        <location evidence="1">Nucleus</location>
    </subcellularLocation>
</comment>
<evidence type="ECO:0000313" key="9">
    <source>
        <dbReference type="EMBL" id="POY76624.1"/>
    </source>
</evidence>
<feature type="compositionally biased region" description="Basic residues" evidence="7">
    <location>
        <begin position="683"/>
        <end position="693"/>
    </location>
</feature>
<evidence type="ECO:0000259" key="8">
    <source>
        <dbReference type="Pfam" id="PF11699"/>
    </source>
</evidence>
<dbReference type="PANTHER" id="PTHR16684">
    <property type="entry name" value="CENTROMERE PROTEIN C"/>
    <property type="match status" value="1"/>
</dbReference>
<keyword evidence="4" id="KW-0539">Nucleus</keyword>
<feature type="compositionally biased region" description="Basic and acidic residues" evidence="7">
    <location>
        <begin position="620"/>
        <end position="634"/>
    </location>
</feature>
<feature type="compositionally biased region" description="Acidic residues" evidence="7">
    <location>
        <begin position="549"/>
        <end position="558"/>
    </location>
</feature>
<dbReference type="InterPro" id="IPR025974">
    <property type="entry name" value="Mif2/CENP-C_cupin"/>
</dbReference>
<dbReference type="FunFam" id="2.60.120.10:FF:000033">
    <property type="entry name" value="Centromere protein C 1"/>
    <property type="match status" value="1"/>
</dbReference>
<dbReference type="InterPro" id="IPR028386">
    <property type="entry name" value="CENP-C/Mif2/cnp3"/>
</dbReference>
<dbReference type="Proteomes" id="UP000237144">
    <property type="component" value="Unassembled WGS sequence"/>
</dbReference>
<dbReference type="EMBL" id="PJQD01000002">
    <property type="protein sequence ID" value="POY76624.1"/>
    <property type="molecule type" value="Genomic_DNA"/>
</dbReference>
<feature type="compositionally biased region" description="Polar residues" evidence="7">
    <location>
        <begin position="151"/>
        <end position="163"/>
    </location>
</feature>
<feature type="region of interest" description="Disordered" evidence="7">
    <location>
        <begin position="53"/>
        <end position="634"/>
    </location>
</feature>
<name>A0A2S5BIP6_9BASI</name>
<dbReference type="GO" id="GO:0000776">
    <property type="term" value="C:kinetochore"/>
    <property type="evidence" value="ECO:0007669"/>
    <property type="project" value="InterPro"/>
</dbReference>
<accession>A0A2S5BIP6</accession>
<dbReference type="PANTHER" id="PTHR16684:SF11">
    <property type="entry name" value="CENTROMERE PROTEIN C"/>
    <property type="match status" value="1"/>
</dbReference>
<evidence type="ECO:0000256" key="6">
    <source>
        <dbReference type="ARBA" id="ARBA00075033"/>
    </source>
</evidence>
<dbReference type="CDD" id="cd06993">
    <property type="entry name" value="cupin_CENP-C_C"/>
    <property type="match status" value="1"/>
</dbReference>
<dbReference type="STRING" id="741276.A0A2S5BIP6"/>
<feature type="compositionally biased region" description="Polar residues" evidence="7">
    <location>
        <begin position="332"/>
        <end position="348"/>
    </location>
</feature>
<feature type="compositionally biased region" description="Basic and acidic residues" evidence="7">
    <location>
        <begin position="531"/>
        <end position="542"/>
    </location>
</feature>
<dbReference type="SUPFAM" id="SSF51182">
    <property type="entry name" value="RmlC-like cupins"/>
    <property type="match status" value="1"/>
</dbReference>
<keyword evidence="3" id="KW-0238">DNA-binding</keyword>
<feature type="region of interest" description="Disordered" evidence="7">
    <location>
        <begin position="1"/>
        <end position="35"/>
    </location>
</feature>
<feature type="domain" description="Mif2/CENP-C cupin" evidence="8">
    <location>
        <begin position="757"/>
        <end position="842"/>
    </location>
</feature>
<proteinExistence type="inferred from homology"/>
<feature type="compositionally biased region" description="Acidic residues" evidence="7">
    <location>
        <begin position="360"/>
        <end position="373"/>
    </location>
</feature>
<feature type="compositionally biased region" description="Basic residues" evidence="7">
    <location>
        <begin position="568"/>
        <end position="578"/>
    </location>
</feature>
<feature type="compositionally biased region" description="Basic and acidic residues" evidence="7">
    <location>
        <begin position="421"/>
        <end position="432"/>
    </location>
</feature>
<feature type="region of interest" description="Disordered" evidence="7">
    <location>
        <begin position="678"/>
        <end position="718"/>
    </location>
</feature>
<feature type="compositionally biased region" description="Basic and acidic residues" evidence="7">
    <location>
        <begin position="65"/>
        <end position="91"/>
    </location>
</feature>
<gene>
    <name evidence="9" type="ORF">BMF94_0214</name>
</gene>
<comment type="function">
    <text evidence="5">Component of the kinetochore, a multiprotein complex that assembles on centromeric DNA and attaches chromosomes to spindle microtubules, mediating chromosome segregation and sister chromatid segregation during meiosis and mitosis. Component of the inner kinetochore constitutive centromere-associated network (CCAN), which serves as a structural platform for outer kinetochore assembly.</text>
</comment>
<evidence type="ECO:0000256" key="4">
    <source>
        <dbReference type="ARBA" id="ARBA00023242"/>
    </source>
</evidence>
<feature type="compositionally biased region" description="Basic and acidic residues" evidence="7">
    <location>
        <begin position="119"/>
        <end position="134"/>
    </location>
</feature>
<feature type="compositionally biased region" description="Low complexity" evidence="7">
    <location>
        <begin position="579"/>
        <end position="597"/>
    </location>
</feature>
<dbReference type="Pfam" id="PF11699">
    <property type="entry name" value="CENP-C_C"/>
    <property type="match status" value="1"/>
</dbReference>
<feature type="compositionally biased region" description="Basic and acidic residues" evidence="7">
    <location>
        <begin position="444"/>
        <end position="487"/>
    </location>
</feature>
<dbReference type="GO" id="GO:0005634">
    <property type="term" value="C:nucleus"/>
    <property type="evidence" value="ECO:0007669"/>
    <property type="project" value="UniProtKB-SubCell"/>
</dbReference>
<protein>
    <recommendedName>
        <fullName evidence="6">CENP-C homolog</fullName>
    </recommendedName>
</protein>
<comment type="caution">
    <text evidence="9">The sequence shown here is derived from an EMBL/GenBank/DDBJ whole genome shotgun (WGS) entry which is preliminary data.</text>
</comment>
<organism evidence="9 10">
    <name type="scientific">Rhodotorula taiwanensis</name>
    <dbReference type="NCBI Taxonomy" id="741276"/>
    <lineage>
        <taxon>Eukaryota</taxon>
        <taxon>Fungi</taxon>
        <taxon>Dikarya</taxon>
        <taxon>Basidiomycota</taxon>
        <taxon>Pucciniomycotina</taxon>
        <taxon>Microbotryomycetes</taxon>
        <taxon>Sporidiobolales</taxon>
        <taxon>Sporidiobolaceae</taxon>
        <taxon>Rhodotorula</taxon>
    </lineage>
</organism>
<dbReference type="GO" id="GO:0051382">
    <property type="term" value="P:kinetochore assembly"/>
    <property type="evidence" value="ECO:0007669"/>
    <property type="project" value="InterPro"/>
</dbReference>
<feature type="compositionally biased region" description="Acidic residues" evidence="7">
    <location>
        <begin position="380"/>
        <end position="392"/>
    </location>
</feature>
<evidence type="ECO:0000256" key="3">
    <source>
        <dbReference type="ARBA" id="ARBA00023125"/>
    </source>
</evidence>
<evidence type="ECO:0000256" key="7">
    <source>
        <dbReference type="SAM" id="MobiDB-lite"/>
    </source>
</evidence>
<dbReference type="GO" id="GO:0051315">
    <property type="term" value="P:attachment of mitotic spindle microtubules to kinetochore"/>
    <property type="evidence" value="ECO:0007669"/>
    <property type="project" value="TreeGrafter"/>
</dbReference>
<feature type="compositionally biased region" description="Acidic residues" evidence="7">
    <location>
        <begin position="135"/>
        <end position="146"/>
    </location>
</feature>
<dbReference type="AlphaFoldDB" id="A0A2S5BIP6"/>
<feature type="compositionally biased region" description="Acidic residues" evidence="7">
    <location>
        <begin position="92"/>
        <end position="103"/>
    </location>
</feature>
<evidence type="ECO:0000256" key="2">
    <source>
        <dbReference type="ARBA" id="ARBA00010291"/>
    </source>
</evidence>
<feature type="compositionally biased region" description="Basic and acidic residues" evidence="7">
    <location>
        <begin position="180"/>
        <end position="199"/>
    </location>
</feature>
<feature type="compositionally biased region" description="Polar residues" evidence="7">
    <location>
        <begin position="609"/>
        <end position="618"/>
    </location>
</feature>
<reference evidence="9 10" key="1">
    <citation type="journal article" date="2018" name="Front. Microbiol.">
        <title>Prospects for Fungal Bioremediation of Acidic Radioactive Waste Sites: Characterization and Genome Sequence of Rhodotorula taiwanensis MD1149.</title>
        <authorList>
            <person name="Tkavc R."/>
            <person name="Matrosova V.Y."/>
            <person name="Grichenko O.E."/>
            <person name="Gostincar C."/>
            <person name="Volpe R.P."/>
            <person name="Klimenkova P."/>
            <person name="Gaidamakova E.K."/>
            <person name="Zhou C.E."/>
            <person name="Stewart B.J."/>
            <person name="Lyman M.G."/>
            <person name="Malfatti S.A."/>
            <person name="Rubinfeld B."/>
            <person name="Courtot M."/>
            <person name="Singh J."/>
            <person name="Dalgard C.L."/>
            <person name="Hamilton T."/>
            <person name="Frey K.G."/>
            <person name="Gunde-Cimerman N."/>
            <person name="Dugan L."/>
            <person name="Daly M.J."/>
        </authorList>
    </citation>
    <scope>NUCLEOTIDE SEQUENCE [LARGE SCALE GENOMIC DNA]</scope>
    <source>
        <strain evidence="9 10">MD1149</strain>
    </source>
</reference>
<dbReference type="GO" id="GO:0051455">
    <property type="term" value="P:spindle attachment to meiosis I kinetochore"/>
    <property type="evidence" value="ECO:0007669"/>
    <property type="project" value="TreeGrafter"/>
</dbReference>
<dbReference type="InterPro" id="IPR011051">
    <property type="entry name" value="RmlC_Cupin_sf"/>
</dbReference>
<comment type="similarity">
    <text evidence="2">Belongs to the CENP-C/MIF2 family.</text>
</comment>
<evidence type="ECO:0000256" key="1">
    <source>
        <dbReference type="ARBA" id="ARBA00004123"/>
    </source>
</evidence>
<sequence length="885" mass="98452">MAPPTPGRHRGPRPQVNNNIGEAGRQVQTPRHAYIPTRRLTLFGFPDSRARLSRRTTNIAPPKGVPRDSAGHEQVEAFFDSRKYDRDHGGASDDDAGQDDVDDYAAAADQSTHRSAPRRKAEQAHRRTQYSDRDDVGDDDDEEDFGDQVRRSNQARKPQQQASARKRQSVAQPGRTPTGARERGAERPDRYMVGDDRGRKTGITKPVVQRDEDGMEDLDAYFASPEGGRSIATTTAGARSTIKKASRNNYAAFERDEEQTGAYHEQEGNDQDDDGTLLVARGRHPGADSSDDSVLGISPLTYQRQHPSTGRAPSALRHSTTAAGERSVSRKGLSSPQANGVGSSASKSRGNRRRLSSVENDAEQQEYDDDEPYDQQQAYNEEDEDDEEEEEEVRAALGAKPTSTDASPAKKPRKSVASNRRASDDDYQRDASLELADSPSGLMKLDRNGRPVPADRPKNKGKGRASDYADSPARRETFVREEVKEQYVEQDQYYPDEFGGEGYGEDPYDQRAYGDGGAGGEDDYDSADGQAGHDDVDVREVDDAGNVISEEEDDDEDQQMQGPSSKPYKGKGKGKARARPSSNRRSSDSQSVSPQRRATSSKQARRRPQNQSQQQIVTEVSRKRTREAGTVDIDGVRRSNREKVPRLEYWRNERIIYERRRSGVGLKAIVRVPKEDPVPLTKAGHRKGHHGVKRSTSARAPSRGKSVKAEVPEEQGCDDMTDPDGLVWSWEGEAETTRRIAFTEKMMDPKLTMDGKFAYQKIYQELDYLASGILTIPPGGEKGLKSSKDNSYVFCVLQGSVSVTVHRTRFSIGPGGTFFIPRGNMYCIVATSNREVRLFFAQGRRVIEYADGETRPDTREDSMRFIENEELQAVPEEDEEDEDGQ</sequence>
<keyword evidence="10" id="KW-1185">Reference proteome</keyword>
<dbReference type="InterPro" id="IPR014710">
    <property type="entry name" value="RmlC-like_jellyroll"/>
</dbReference>